<dbReference type="GO" id="GO:0031145">
    <property type="term" value="P:anaphase-promoting complex-dependent catabolic process"/>
    <property type="evidence" value="ECO:0007669"/>
    <property type="project" value="InterPro"/>
</dbReference>
<dbReference type="PANTHER" id="PTHR13260:SF0">
    <property type="entry name" value="ANAPHASE-PROMOTING COMPLEX SUBUNIT 4"/>
    <property type="match status" value="1"/>
</dbReference>
<feature type="compositionally biased region" description="Basic and acidic residues" evidence="6">
    <location>
        <begin position="641"/>
        <end position="677"/>
    </location>
</feature>
<feature type="domain" description="Anaphase-promoting complex subunit 4-like WD40" evidence="7">
    <location>
        <begin position="63"/>
        <end position="208"/>
    </location>
</feature>
<dbReference type="InterPro" id="IPR024790">
    <property type="entry name" value="APC4_long_dom"/>
</dbReference>
<feature type="region of interest" description="Disordered" evidence="6">
    <location>
        <begin position="374"/>
        <end position="396"/>
    </location>
</feature>
<feature type="compositionally biased region" description="Low complexity" evidence="6">
    <location>
        <begin position="920"/>
        <end position="941"/>
    </location>
</feature>
<accession>A0A9P6FT04</accession>
<dbReference type="InterPro" id="IPR015943">
    <property type="entry name" value="WD40/YVTN_repeat-like_dom_sf"/>
</dbReference>
<gene>
    <name evidence="9" type="primary">APC4</name>
    <name evidence="9" type="ORF">BGW38_003266</name>
</gene>
<feature type="region of interest" description="Disordered" evidence="6">
    <location>
        <begin position="640"/>
        <end position="684"/>
    </location>
</feature>
<feature type="region of interest" description="Disordered" evidence="6">
    <location>
        <begin position="270"/>
        <end position="296"/>
    </location>
</feature>
<comment type="caution">
    <text evidence="9">The sequence shown here is derived from an EMBL/GenBank/DDBJ whole genome shotgun (WGS) entry which is preliminary data.</text>
</comment>
<evidence type="ECO:0000259" key="8">
    <source>
        <dbReference type="Pfam" id="PF12896"/>
    </source>
</evidence>
<evidence type="ECO:0000256" key="2">
    <source>
        <dbReference type="ARBA" id="ARBA00022618"/>
    </source>
</evidence>
<feature type="region of interest" description="Disordered" evidence="6">
    <location>
        <begin position="701"/>
        <end position="733"/>
    </location>
</feature>
<feature type="compositionally biased region" description="Polar residues" evidence="6">
    <location>
        <begin position="976"/>
        <end position="986"/>
    </location>
</feature>
<feature type="region of interest" description="Disordered" evidence="6">
    <location>
        <begin position="793"/>
        <end position="821"/>
    </location>
</feature>
<feature type="domain" description="Anaphase-promoting complex subunit 4 long" evidence="8">
    <location>
        <begin position="409"/>
        <end position="593"/>
    </location>
</feature>
<dbReference type="GO" id="GO:0051301">
    <property type="term" value="P:cell division"/>
    <property type="evidence" value="ECO:0007669"/>
    <property type="project" value="UniProtKB-KW"/>
</dbReference>
<evidence type="ECO:0000256" key="4">
    <source>
        <dbReference type="ARBA" id="ARBA00022786"/>
    </source>
</evidence>
<dbReference type="PANTHER" id="PTHR13260">
    <property type="entry name" value="ANAPHASE PROMOTING COMPLEX SUBUNIT 4 APC4"/>
    <property type="match status" value="1"/>
</dbReference>
<dbReference type="GO" id="GO:0070979">
    <property type="term" value="P:protein K11-linked ubiquitination"/>
    <property type="evidence" value="ECO:0007669"/>
    <property type="project" value="TreeGrafter"/>
</dbReference>
<dbReference type="GO" id="GO:0034399">
    <property type="term" value="C:nuclear periphery"/>
    <property type="evidence" value="ECO:0007669"/>
    <property type="project" value="TreeGrafter"/>
</dbReference>
<dbReference type="EMBL" id="JAABOA010002224">
    <property type="protein sequence ID" value="KAF9580190.1"/>
    <property type="molecule type" value="Genomic_DNA"/>
</dbReference>
<feature type="compositionally biased region" description="Low complexity" evidence="6">
    <location>
        <begin position="987"/>
        <end position="1032"/>
    </location>
</feature>
<evidence type="ECO:0000313" key="10">
    <source>
        <dbReference type="Proteomes" id="UP000780801"/>
    </source>
</evidence>
<keyword evidence="5" id="KW-0131">Cell cycle</keyword>
<dbReference type="GO" id="GO:0005680">
    <property type="term" value="C:anaphase-promoting complex"/>
    <property type="evidence" value="ECO:0007669"/>
    <property type="project" value="InterPro"/>
</dbReference>
<keyword evidence="4" id="KW-0833">Ubl conjugation pathway</keyword>
<sequence length="1062" mass="116871">MDTDATIDSEAVMPLDSSLLAARTSGSGLQTPSLLHTTTENNGPRSFDIYTEKQFPAGHKLEEWCPTADLLALVNHHNELELYRLSWQKHWSATIKAQQVQQTSSTQPRSMHQHLRMGHLGMAHQQHQQQPAVEAVSLAWRPDGKVIAVGLDNGQISVYDYRDGSQIRYSYYFNDASPSAPALSHGSDHRHQSEDVPNTMGRIICLKWVDVYLGHKPYPASPISGAQRSPSSILEALPLLPRVPTSSTQQLMMNMNRSMFKNANNANIHGARTGIGSGPESDSGALQDDVANSVPDEESGGVLNALFAGDDHGFFKLRLFGGFDVDMISLPDLLRHYGFDPQEASGKKRMKLCIIRADIQLDLSELTVVALQSPKPPAETGHRTRTRTRNSNANASQGQYQLLQATISSDLLFRHSREIRALGLKKPPVNCLLSYISEALQIMMAEYKKISQLSENCTDSLQEILESNGESTTPAFEFLQLLMAGCPSVSMNQYLQNELSHHGLKRWGRAAKAAYANIQRVAFECIRPAGERLLIHMKERYGPIELNERDVYNCIKVIGDFIGLIESLFQAVQSELKQFLEFENWIGQVIEALRRITRPPEDIADNEPPSSTYHAVDHRVTSKYIMEGLSSELLNPFFKESGLDEDRSPSMGDSTDRKDGVSDSDARDGQEANRDSQSKYQSRPSFPIVYSFSEQLRQSSKGEAIKQEIDPSHGLCGVQRGVEDSKTEGENDPRRSVLTIERHLKLMTRHCLSIFKGPEMAVAKDIRIVHALPLLSLPPSPRPVEDSRAVHHEEMGQTETMSPGGRQKKGGKNEMAATGIGGSKEIEEGDISIADLKVATRYCYHAKTPWHYIALYLQHSPEPSLCILRTRRNVWGLPKSGIKTSNARPQTNPRTRQPRPRRQHPPPGQEGASKQKNDRLGPGQLMSSSPSPSLSSGKGLLQRGGASQRKKRKAVEDDEDAEVDLAAATAMAIKSPSKSRTRASLQSMFSSGGPESGSGSTRSGLGSLDKSLSSASITPSSSQEEAQPSQSSIEVSLTGVDQDVDPVQCPEGSAARGVSETE</sequence>
<dbReference type="InterPro" id="IPR024977">
    <property type="entry name" value="Apc4-like_WD40_dom"/>
</dbReference>
<evidence type="ECO:0000259" key="7">
    <source>
        <dbReference type="Pfam" id="PF12894"/>
    </source>
</evidence>
<dbReference type="Pfam" id="PF12894">
    <property type="entry name" value="ANAPC4_WD40"/>
    <property type="match status" value="1"/>
</dbReference>
<proteinExistence type="predicted"/>
<keyword evidence="3" id="KW-0498">Mitosis</keyword>
<evidence type="ECO:0000256" key="6">
    <source>
        <dbReference type="SAM" id="MobiDB-lite"/>
    </source>
</evidence>
<evidence type="ECO:0000256" key="5">
    <source>
        <dbReference type="ARBA" id="ARBA00023306"/>
    </source>
</evidence>
<dbReference type="AlphaFoldDB" id="A0A9P6FT04"/>
<dbReference type="OrthoDB" id="2110451at2759"/>
<dbReference type="Proteomes" id="UP000780801">
    <property type="component" value="Unassembled WGS sequence"/>
</dbReference>
<feature type="region of interest" description="Disordered" evidence="6">
    <location>
        <begin position="877"/>
        <end position="1062"/>
    </location>
</feature>
<feature type="non-terminal residue" evidence="9">
    <location>
        <position position="1"/>
    </location>
</feature>
<evidence type="ECO:0000256" key="3">
    <source>
        <dbReference type="ARBA" id="ARBA00022776"/>
    </source>
</evidence>
<reference evidence="9" key="1">
    <citation type="journal article" date="2020" name="Fungal Divers.">
        <title>Resolving the Mortierellaceae phylogeny through synthesis of multi-gene phylogenetics and phylogenomics.</title>
        <authorList>
            <person name="Vandepol N."/>
            <person name="Liber J."/>
            <person name="Desiro A."/>
            <person name="Na H."/>
            <person name="Kennedy M."/>
            <person name="Barry K."/>
            <person name="Grigoriev I.V."/>
            <person name="Miller A.N."/>
            <person name="O'Donnell K."/>
            <person name="Stajich J.E."/>
            <person name="Bonito G."/>
        </authorList>
    </citation>
    <scope>NUCLEOTIDE SEQUENCE</scope>
    <source>
        <strain evidence="9">KOD1015</strain>
    </source>
</reference>
<evidence type="ECO:0000313" key="9">
    <source>
        <dbReference type="EMBL" id="KAF9580190.1"/>
    </source>
</evidence>
<dbReference type="InterPro" id="IPR024789">
    <property type="entry name" value="APC4"/>
</dbReference>
<dbReference type="SUPFAM" id="SSF50978">
    <property type="entry name" value="WD40 repeat-like"/>
    <property type="match status" value="1"/>
</dbReference>
<keyword evidence="10" id="KW-1185">Reference proteome</keyword>
<dbReference type="Pfam" id="PF12896">
    <property type="entry name" value="ANAPC4"/>
    <property type="match status" value="1"/>
</dbReference>
<feature type="compositionally biased region" description="Basic and acidic residues" evidence="6">
    <location>
        <begin position="721"/>
        <end position="733"/>
    </location>
</feature>
<dbReference type="Gene3D" id="2.130.10.10">
    <property type="entry name" value="YVTN repeat-like/Quinoprotein amine dehydrogenase"/>
    <property type="match status" value="1"/>
</dbReference>
<evidence type="ECO:0000256" key="1">
    <source>
        <dbReference type="ARBA" id="ARBA00016067"/>
    </source>
</evidence>
<keyword evidence="2" id="KW-0132">Cell division</keyword>
<name>A0A9P6FT04_9FUNG</name>
<dbReference type="InterPro" id="IPR036322">
    <property type="entry name" value="WD40_repeat_dom_sf"/>
</dbReference>
<protein>
    <recommendedName>
        <fullName evidence="1">Anaphase-promoting complex subunit 4</fullName>
    </recommendedName>
</protein>
<organism evidence="9 10">
    <name type="scientific">Lunasporangiospora selenospora</name>
    <dbReference type="NCBI Taxonomy" id="979761"/>
    <lineage>
        <taxon>Eukaryota</taxon>
        <taxon>Fungi</taxon>
        <taxon>Fungi incertae sedis</taxon>
        <taxon>Mucoromycota</taxon>
        <taxon>Mortierellomycotina</taxon>
        <taxon>Mortierellomycetes</taxon>
        <taxon>Mortierellales</taxon>
        <taxon>Mortierellaceae</taxon>
        <taxon>Lunasporangiospora</taxon>
    </lineage>
</organism>